<dbReference type="EMBL" id="CM051400">
    <property type="protein sequence ID" value="KAJ4714161.1"/>
    <property type="molecule type" value="Genomic_DNA"/>
</dbReference>
<evidence type="ECO:0000313" key="1">
    <source>
        <dbReference type="EMBL" id="KAJ4714161.1"/>
    </source>
</evidence>
<dbReference type="Proteomes" id="UP001164539">
    <property type="component" value="Chromosome 7"/>
</dbReference>
<sequence>MEKSHCSFSPDVAEELGGSGKWRRWSKQEDDRLIKYIQTHGARRWRNIPTAIGLHRSAASCHGRWMNHLRPNINHNKITEEEKQKIIKIHNAVGTRWSIMARYLPNRSPCHIRNYWRSTITKKYGDGEIDRNAIDLNKPEVLNRDNGGVLKIEEVNKAGGTCRKQMNMNIDQELDLELRIGPDLDEELDLELRIGPPAQHGTRN</sequence>
<keyword evidence="2" id="KW-1185">Reference proteome</keyword>
<proteinExistence type="predicted"/>
<reference evidence="1 2" key="1">
    <citation type="journal article" date="2023" name="Science">
        <title>Complex scaffold remodeling in plant triterpene biosynthesis.</title>
        <authorList>
            <person name="De La Pena R."/>
            <person name="Hodgson H."/>
            <person name="Liu J.C."/>
            <person name="Stephenson M.J."/>
            <person name="Martin A.C."/>
            <person name="Owen C."/>
            <person name="Harkess A."/>
            <person name="Leebens-Mack J."/>
            <person name="Jimenez L.E."/>
            <person name="Osbourn A."/>
            <person name="Sattely E.S."/>
        </authorList>
    </citation>
    <scope>NUCLEOTIDE SEQUENCE [LARGE SCALE GENOMIC DNA]</scope>
    <source>
        <strain evidence="2">cv. JPN11</strain>
        <tissue evidence="1">Leaf</tissue>
    </source>
</reference>
<gene>
    <name evidence="1" type="ORF">OWV82_012688</name>
</gene>
<accession>A0ACC1XRU7</accession>
<name>A0ACC1XRU7_MELAZ</name>
<comment type="caution">
    <text evidence="1">The sequence shown here is derived from an EMBL/GenBank/DDBJ whole genome shotgun (WGS) entry which is preliminary data.</text>
</comment>
<organism evidence="1 2">
    <name type="scientific">Melia azedarach</name>
    <name type="common">Chinaberry tree</name>
    <dbReference type="NCBI Taxonomy" id="155640"/>
    <lineage>
        <taxon>Eukaryota</taxon>
        <taxon>Viridiplantae</taxon>
        <taxon>Streptophyta</taxon>
        <taxon>Embryophyta</taxon>
        <taxon>Tracheophyta</taxon>
        <taxon>Spermatophyta</taxon>
        <taxon>Magnoliopsida</taxon>
        <taxon>eudicotyledons</taxon>
        <taxon>Gunneridae</taxon>
        <taxon>Pentapetalae</taxon>
        <taxon>rosids</taxon>
        <taxon>malvids</taxon>
        <taxon>Sapindales</taxon>
        <taxon>Meliaceae</taxon>
        <taxon>Melia</taxon>
    </lineage>
</organism>
<protein>
    <submittedName>
        <fullName evidence="1">MYB transcription factor</fullName>
    </submittedName>
</protein>
<evidence type="ECO:0000313" key="2">
    <source>
        <dbReference type="Proteomes" id="UP001164539"/>
    </source>
</evidence>